<feature type="transmembrane region" description="Helical" evidence="2">
    <location>
        <begin position="74"/>
        <end position="93"/>
    </location>
</feature>
<name>A0A7W9GQX7_9ACTN</name>
<proteinExistence type="predicted"/>
<dbReference type="RefSeq" id="WP_184822569.1">
    <property type="nucleotide sequence ID" value="NZ_JACHMM010000001.1"/>
</dbReference>
<evidence type="ECO:0000256" key="1">
    <source>
        <dbReference type="SAM" id="MobiDB-lite"/>
    </source>
</evidence>
<reference evidence="3 4" key="1">
    <citation type="submission" date="2020-08" db="EMBL/GenBank/DDBJ databases">
        <title>Sequencing the genomes of 1000 actinobacteria strains.</title>
        <authorList>
            <person name="Klenk H.-P."/>
        </authorList>
    </citation>
    <scope>NUCLEOTIDE SEQUENCE [LARGE SCALE GENOMIC DNA]</scope>
    <source>
        <strain evidence="3 4">DSM 102122</strain>
    </source>
</reference>
<keyword evidence="4" id="KW-1185">Reference proteome</keyword>
<gene>
    <name evidence="3" type="ORF">HD601_002666</name>
</gene>
<feature type="transmembrane region" description="Helical" evidence="2">
    <location>
        <begin position="175"/>
        <end position="195"/>
    </location>
</feature>
<dbReference type="EMBL" id="JACHMM010000001">
    <property type="protein sequence ID" value="MBB5788091.1"/>
    <property type="molecule type" value="Genomic_DNA"/>
</dbReference>
<keyword evidence="2" id="KW-0472">Membrane</keyword>
<feature type="transmembrane region" description="Helical" evidence="2">
    <location>
        <begin position="148"/>
        <end position="169"/>
    </location>
</feature>
<feature type="transmembrane region" description="Helical" evidence="2">
    <location>
        <begin position="113"/>
        <end position="136"/>
    </location>
</feature>
<evidence type="ECO:0000313" key="4">
    <source>
        <dbReference type="Proteomes" id="UP000542813"/>
    </source>
</evidence>
<sequence>MSGTTPPPGSGPGEEENPYAQSGQGRPPEQPWQQSAPPPQGPPAWTGPVDGGSAGWGDPAVPAEPPQTLQRAAILMYVGAAISAVTALIPLLFRDSIRDAIADADSSLSADEIDSAANVSVGIAVVVGLIGVALWLWMASANKAGKSWARVVATVLGGLNILFTVLSLGTGGGGIGLVVNLVSIALAGYILYLLYRPESSAYYAARSGKQR</sequence>
<evidence type="ECO:0000256" key="2">
    <source>
        <dbReference type="SAM" id="Phobius"/>
    </source>
</evidence>
<feature type="compositionally biased region" description="Pro residues" evidence="1">
    <location>
        <begin position="1"/>
        <end position="10"/>
    </location>
</feature>
<dbReference type="Proteomes" id="UP000542813">
    <property type="component" value="Unassembled WGS sequence"/>
</dbReference>
<comment type="caution">
    <text evidence="3">The sequence shown here is derived from an EMBL/GenBank/DDBJ whole genome shotgun (WGS) entry which is preliminary data.</text>
</comment>
<feature type="region of interest" description="Disordered" evidence="1">
    <location>
        <begin position="1"/>
        <end position="64"/>
    </location>
</feature>
<evidence type="ECO:0000313" key="3">
    <source>
        <dbReference type="EMBL" id="MBB5788091.1"/>
    </source>
</evidence>
<keyword evidence="2" id="KW-1133">Transmembrane helix</keyword>
<organism evidence="3 4">
    <name type="scientific">Jiangella mangrovi</name>
    <dbReference type="NCBI Taxonomy" id="1524084"/>
    <lineage>
        <taxon>Bacteria</taxon>
        <taxon>Bacillati</taxon>
        <taxon>Actinomycetota</taxon>
        <taxon>Actinomycetes</taxon>
        <taxon>Jiangellales</taxon>
        <taxon>Jiangellaceae</taxon>
        <taxon>Jiangella</taxon>
    </lineage>
</organism>
<protein>
    <submittedName>
        <fullName evidence="3">Uncharacterized protein</fullName>
    </submittedName>
</protein>
<dbReference type="AlphaFoldDB" id="A0A7W9GQX7"/>
<keyword evidence="2" id="KW-0812">Transmembrane</keyword>
<accession>A0A7W9GQX7</accession>